<feature type="region of interest" description="Disordered" evidence="16">
    <location>
        <begin position="744"/>
        <end position="878"/>
    </location>
</feature>
<evidence type="ECO:0000256" key="15">
    <source>
        <dbReference type="ARBA" id="ARBA00049902"/>
    </source>
</evidence>
<dbReference type="SUPFAM" id="SSF53955">
    <property type="entry name" value="Lysozyme-like"/>
    <property type="match status" value="1"/>
</dbReference>
<evidence type="ECO:0000256" key="2">
    <source>
        <dbReference type="ARBA" id="ARBA00022645"/>
    </source>
</evidence>
<dbReference type="EMBL" id="CP091430">
    <property type="protein sequence ID" value="UVI27697.1"/>
    <property type="molecule type" value="Genomic_DNA"/>
</dbReference>
<evidence type="ECO:0000256" key="16">
    <source>
        <dbReference type="SAM" id="MobiDB-lite"/>
    </source>
</evidence>
<protein>
    <submittedName>
        <fullName evidence="19">PBP1A family penicillin-binding protein</fullName>
    </submittedName>
</protein>
<evidence type="ECO:0000256" key="8">
    <source>
        <dbReference type="ARBA" id="ARBA00022960"/>
    </source>
</evidence>
<keyword evidence="13" id="KW-0961">Cell wall biogenesis/degradation</keyword>
<dbReference type="InterPro" id="IPR012338">
    <property type="entry name" value="Beta-lactam/transpept-like"/>
</dbReference>
<keyword evidence="2" id="KW-0121">Carboxypeptidase</keyword>
<keyword evidence="1" id="KW-1003">Cell membrane</keyword>
<feature type="domain" description="Fibronectin type-III" evidence="18">
    <location>
        <begin position="655"/>
        <end position="747"/>
    </location>
</feature>
<evidence type="ECO:0000256" key="11">
    <source>
        <dbReference type="ARBA" id="ARBA00023136"/>
    </source>
</evidence>
<evidence type="ECO:0000313" key="20">
    <source>
        <dbReference type="Proteomes" id="UP001057877"/>
    </source>
</evidence>
<gene>
    <name evidence="19" type="ORF">L1F29_19745</name>
</gene>
<evidence type="ECO:0000256" key="17">
    <source>
        <dbReference type="SAM" id="Phobius"/>
    </source>
</evidence>
<dbReference type="Pfam" id="PF00905">
    <property type="entry name" value="Transpeptidase"/>
    <property type="match status" value="1"/>
</dbReference>
<dbReference type="Gene3D" id="1.10.3810.10">
    <property type="entry name" value="Biosynthetic peptidoglycan transglycosylase-like"/>
    <property type="match status" value="1"/>
</dbReference>
<keyword evidence="8" id="KW-0133">Cell shape</keyword>
<dbReference type="InterPro" id="IPR050396">
    <property type="entry name" value="Glycosyltr_51/Transpeptidase"/>
</dbReference>
<evidence type="ECO:0000256" key="4">
    <source>
        <dbReference type="ARBA" id="ARBA00022676"/>
    </source>
</evidence>
<dbReference type="RefSeq" id="WP_258383787.1">
    <property type="nucleotide sequence ID" value="NZ_CP091430.1"/>
</dbReference>
<dbReference type="Pfam" id="PF00912">
    <property type="entry name" value="Transgly"/>
    <property type="match status" value="1"/>
</dbReference>
<evidence type="ECO:0000256" key="1">
    <source>
        <dbReference type="ARBA" id="ARBA00022475"/>
    </source>
</evidence>
<comment type="catalytic activity">
    <reaction evidence="14">
        <text>Preferential cleavage: (Ac)2-L-Lys-D-Ala-|-D-Ala. Also transpeptidation of peptidyl-alanyl moieties that are N-acyl substituents of D-alanine.</text>
        <dbReference type="EC" id="3.4.16.4"/>
    </reaction>
</comment>
<keyword evidence="9" id="KW-0573">Peptidoglycan synthesis</keyword>
<dbReference type="PANTHER" id="PTHR32282">
    <property type="entry name" value="BINDING PROTEIN TRANSPEPTIDASE, PUTATIVE-RELATED"/>
    <property type="match status" value="1"/>
</dbReference>
<dbReference type="Gene3D" id="3.40.710.10">
    <property type="entry name" value="DD-peptidase/beta-lactamase superfamily"/>
    <property type="match status" value="1"/>
</dbReference>
<accession>A0ABY5S1F9</accession>
<dbReference type="NCBIfam" id="TIGR02074">
    <property type="entry name" value="PBP_1a_fam"/>
    <property type="match status" value="1"/>
</dbReference>
<dbReference type="InterPro" id="IPR036950">
    <property type="entry name" value="PBP_transglycosylase"/>
</dbReference>
<evidence type="ECO:0000313" key="19">
    <source>
        <dbReference type="EMBL" id="UVI27697.1"/>
    </source>
</evidence>
<keyword evidence="10 17" id="KW-1133">Transmembrane helix</keyword>
<dbReference type="Gene3D" id="2.60.40.10">
    <property type="entry name" value="Immunoglobulins"/>
    <property type="match status" value="1"/>
</dbReference>
<comment type="catalytic activity">
    <reaction evidence="15">
        <text>[GlcNAc-(1-&gt;4)-Mur2Ac(oyl-L-Ala-gamma-D-Glu-L-Lys-D-Ala-D-Ala)](n)-di-trans,octa-cis-undecaprenyl diphosphate + beta-D-GlcNAc-(1-&gt;4)-Mur2Ac(oyl-L-Ala-gamma-D-Glu-L-Lys-D-Ala-D-Ala)-di-trans,octa-cis-undecaprenyl diphosphate = [GlcNAc-(1-&gt;4)-Mur2Ac(oyl-L-Ala-gamma-D-Glu-L-Lys-D-Ala-D-Ala)](n+1)-di-trans,octa-cis-undecaprenyl diphosphate + di-trans,octa-cis-undecaprenyl diphosphate + H(+)</text>
        <dbReference type="Rhea" id="RHEA:23708"/>
        <dbReference type="Rhea" id="RHEA-COMP:9602"/>
        <dbReference type="Rhea" id="RHEA-COMP:9603"/>
        <dbReference type="ChEBI" id="CHEBI:15378"/>
        <dbReference type="ChEBI" id="CHEBI:58405"/>
        <dbReference type="ChEBI" id="CHEBI:60033"/>
        <dbReference type="ChEBI" id="CHEBI:78435"/>
        <dbReference type="EC" id="2.4.99.28"/>
    </reaction>
</comment>
<dbReference type="Proteomes" id="UP001057877">
    <property type="component" value="Chromosome"/>
</dbReference>
<dbReference type="InterPro" id="IPR001460">
    <property type="entry name" value="PCN-bd_Tpept"/>
</dbReference>
<dbReference type="InterPro" id="IPR003961">
    <property type="entry name" value="FN3_dom"/>
</dbReference>
<feature type="transmembrane region" description="Helical" evidence="17">
    <location>
        <begin position="27"/>
        <end position="50"/>
    </location>
</feature>
<keyword evidence="3" id="KW-0645">Protease</keyword>
<feature type="region of interest" description="Disordered" evidence="16">
    <location>
        <begin position="555"/>
        <end position="574"/>
    </location>
</feature>
<dbReference type="InterPro" id="IPR023346">
    <property type="entry name" value="Lysozyme-like_dom_sf"/>
</dbReference>
<organism evidence="19 20">
    <name type="scientific">Paenibacillus spongiae</name>
    <dbReference type="NCBI Taxonomy" id="2909671"/>
    <lineage>
        <taxon>Bacteria</taxon>
        <taxon>Bacillati</taxon>
        <taxon>Bacillota</taxon>
        <taxon>Bacilli</taxon>
        <taxon>Bacillales</taxon>
        <taxon>Paenibacillaceae</taxon>
        <taxon>Paenibacillus</taxon>
    </lineage>
</organism>
<dbReference type="PANTHER" id="PTHR32282:SF32">
    <property type="entry name" value="PENICILLIN-BINDING PROTEIN 2A"/>
    <property type="match status" value="1"/>
</dbReference>
<dbReference type="InterPro" id="IPR013783">
    <property type="entry name" value="Ig-like_fold"/>
</dbReference>
<dbReference type="PROSITE" id="PS50853">
    <property type="entry name" value="FN3"/>
    <property type="match status" value="1"/>
</dbReference>
<dbReference type="SUPFAM" id="SSF56601">
    <property type="entry name" value="beta-lactamase/transpeptidase-like"/>
    <property type="match status" value="1"/>
</dbReference>
<proteinExistence type="predicted"/>
<reference evidence="19" key="1">
    <citation type="submission" date="2022-01" db="EMBL/GenBank/DDBJ databases">
        <title>Paenibacillus spongiae sp. nov., isolated from marine sponge.</title>
        <authorList>
            <person name="Li Z."/>
            <person name="Zhang M."/>
        </authorList>
    </citation>
    <scope>NUCLEOTIDE SEQUENCE</scope>
    <source>
        <strain evidence="19">PHS-Z3</strain>
    </source>
</reference>
<dbReference type="SUPFAM" id="SSF49265">
    <property type="entry name" value="Fibronectin type III"/>
    <property type="match status" value="1"/>
</dbReference>
<evidence type="ECO:0000256" key="14">
    <source>
        <dbReference type="ARBA" id="ARBA00034000"/>
    </source>
</evidence>
<evidence type="ECO:0000259" key="18">
    <source>
        <dbReference type="PROSITE" id="PS50853"/>
    </source>
</evidence>
<evidence type="ECO:0000256" key="7">
    <source>
        <dbReference type="ARBA" id="ARBA00022801"/>
    </source>
</evidence>
<keyword evidence="11 17" id="KW-0472">Membrane</keyword>
<dbReference type="InterPro" id="IPR036116">
    <property type="entry name" value="FN3_sf"/>
</dbReference>
<evidence type="ECO:0000256" key="13">
    <source>
        <dbReference type="ARBA" id="ARBA00023316"/>
    </source>
</evidence>
<keyword evidence="12" id="KW-0511">Multifunctional enzyme</keyword>
<sequence length="878" mass="96203">MADGPRTTKKKPAGKGKKKKWNGKKMLVWLFFTAAFAVVCGIIGYLLIILNGERILTENQDKFVMEQASTIYDAEGKEVTKLARINRELVEFNEIPVLMRDAFIATEDRRFEEHAGIDLWSIGRALVKDIVARSAVEGGSTITQQLAKNLFLSHDKTFFRKATEASIAVALENKFTKDEILTMYLNRIYFGKGAYGVKAAAEYYFAKPLDKLELWEIATLAGTPKSPNKYNPISNPEKSRERMNVVLVLMRDQGYITQEQVDQAKAAAEKYEPPVRKQPTGDEQKYLAFIDFVVEEAEERTGLTEEQLRLGGYDIHTTLNRQAQTVMEKEFDNADNFEKSVDEQKVQGAMVIVDHRNGNIQGLVGGRDYVIKGLNRVNVPRQPGSSFKPIAAYGPALDTGDWFPWSNVLDEKRCYGDYCPSDSNRNKYIGSISMSRSIKESRNASTVWLLNEIGIKKGLDFAERLGFDLDEKNDRNLSIALGGLTHGVTPLQMAKAYSAFANNGVEVDPHSLLKIVGKNEEVIYEYKTPEPKKLMEPKTAGYMTEMLQEVLQKGGTGTGARIDRPVAGKTGTTQHGIPNYKSSYNRDAWFAGYTPEWTGVVWMGYDKTDKQHLLKKSSSQSAKLFAKVMEPAMKGMPVKGFNTQTDTEERQKVNKVTGLNAAYNPETKMVNLSWNPVEGESITYRVYRKEASESEATRLMDALEATGTDDMSVQPGMTYQYYITAFDFSKDVESAPSDRLSVEIPAEELNPDTPEVPEVPEVPGDGTNPPDIEVPPVDGGEPGTPGNGSGNVNGGGNTNNGGIVPPEGGNGGTGGGGNNGNGQTTGPIDNGNGTNSVDPPGSNSGTGGNMEVQSVPNAENLPKSAENDAIPAEGGMVN</sequence>
<feature type="compositionally biased region" description="Gly residues" evidence="16">
    <location>
        <begin position="780"/>
        <end position="799"/>
    </location>
</feature>
<keyword evidence="20" id="KW-1185">Reference proteome</keyword>
<dbReference type="InterPro" id="IPR001264">
    <property type="entry name" value="Glyco_trans_51"/>
</dbReference>
<name>A0ABY5S1F9_9BACL</name>
<evidence type="ECO:0000256" key="12">
    <source>
        <dbReference type="ARBA" id="ARBA00023268"/>
    </source>
</evidence>
<evidence type="ECO:0000256" key="3">
    <source>
        <dbReference type="ARBA" id="ARBA00022670"/>
    </source>
</evidence>
<evidence type="ECO:0000256" key="5">
    <source>
        <dbReference type="ARBA" id="ARBA00022679"/>
    </source>
</evidence>
<feature type="compositionally biased region" description="Gly residues" evidence="16">
    <location>
        <begin position="808"/>
        <end position="820"/>
    </location>
</feature>
<evidence type="ECO:0000256" key="6">
    <source>
        <dbReference type="ARBA" id="ARBA00022692"/>
    </source>
</evidence>
<keyword evidence="6 17" id="KW-0812">Transmembrane</keyword>
<keyword evidence="4" id="KW-0328">Glycosyltransferase</keyword>
<keyword evidence="5" id="KW-0808">Transferase</keyword>
<evidence type="ECO:0000256" key="10">
    <source>
        <dbReference type="ARBA" id="ARBA00022989"/>
    </source>
</evidence>
<feature type="compositionally biased region" description="Polar residues" evidence="16">
    <location>
        <begin position="831"/>
        <end position="843"/>
    </location>
</feature>
<keyword evidence="7" id="KW-0378">Hydrolase</keyword>
<evidence type="ECO:0000256" key="9">
    <source>
        <dbReference type="ARBA" id="ARBA00022984"/>
    </source>
</evidence>